<comment type="caution">
    <text evidence="1">The sequence shown here is derived from an EMBL/GenBank/DDBJ whole genome shotgun (WGS) entry which is preliminary data.</text>
</comment>
<dbReference type="GO" id="GO:0016301">
    <property type="term" value="F:kinase activity"/>
    <property type="evidence" value="ECO:0007669"/>
    <property type="project" value="UniProtKB-KW"/>
</dbReference>
<gene>
    <name evidence="1" type="ORF">L195_g055802</name>
</gene>
<sequence length="74" mass="8280">KILLESAQELASSVKAVVGRLGLCGQDGKDAFEFLRNSKFLDLKTIITIHCFRGFFVWKSFSSITSARRQRGAK</sequence>
<keyword evidence="1" id="KW-0418">Kinase</keyword>
<feature type="non-terminal residue" evidence="1">
    <location>
        <position position="1"/>
    </location>
</feature>
<dbReference type="EMBL" id="ASHM01103122">
    <property type="protein sequence ID" value="PNX67766.1"/>
    <property type="molecule type" value="Genomic_DNA"/>
</dbReference>
<reference evidence="1 2" key="2">
    <citation type="journal article" date="2017" name="Front. Plant Sci.">
        <title>Gene Classification and Mining of Molecular Markers Useful in Red Clover (Trifolium pratense) Breeding.</title>
        <authorList>
            <person name="Istvanek J."/>
            <person name="Dluhosova J."/>
            <person name="Dluhos P."/>
            <person name="Patkova L."/>
            <person name="Nedelnik J."/>
            <person name="Repkova J."/>
        </authorList>
    </citation>
    <scope>NUCLEOTIDE SEQUENCE [LARGE SCALE GENOMIC DNA]</scope>
    <source>
        <strain evidence="2">cv. Tatra</strain>
        <tissue evidence="1">Young leaves</tissue>
    </source>
</reference>
<protein>
    <submittedName>
        <fullName evidence="1">N-acetyl-D-glucosamine kinase</fullName>
    </submittedName>
</protein>
<dbReference type="Proteomes" id="UP000236291">
    <property type="component" value="Unassembled WGS sequence"/>
</dbReference>
<organism evidence="1 2">
    <name type="scientific">Trifolium pratense</name>
    <name type="common">Red clover</name>
    <dbReference type="NCBI Taxonomy" id="57577"/>
    <lineage>
        <taxon>Eukaryota</taxon>
        <taxon>Viridiplantae</taxon>
        <taxon>Streptophyta</taxon>
        <taxon>Embryophyta</taxon>
        <taxon>Tracheophyta</taxon>
        <taxon>Spermatophyta</taxon>
        <taxon>Magnoliopsida</taxon>
        <taxon>eudicotyledons</taxon>
        <taxon>Gunneridae</taxon>
        <taxon>Pentapetalae</taxon>
        <taxon>rosids</taxon>
        <taxon>fabids</taxon>
        <taxon>Fabales</taxon>
        <taxon>Fabaceae</taxon>
        <taxon>Papilionoideae</taxon>
        <taxon>50 kb inversion clade</taxon>
        <taxon>NPAAA clade</taxon>
        <taxon>Hologalegina</taxon>
        <taxon>IRL clade</taxon>
        <taxon>Trifolieae</taxon>
        <taxon>Trifolium</taxon>
    </lineage>
</organism>
<name>A0A2K3KNC8_TRIPR</name>
<proteinExistence type="predicted"/>
<reference evidence="1 2" key="1">
    <citation type="journal article" date="2014" name="Am. J. Bot.">
        <title>Genome assembly and annotation for red clover (Trifolium pratense; Fabaceae).</title>
        <authorList>
            <person name="Istvanek J."/>
            <person name="Jaros M."/>
            <person name="Krenek A."/>
            <person name="Repkova J."/>
        </authorList>
    </citation>
    <scope>NUCLEOTIDE SEQUENCE [LARGE SCALE GENOMIC DNA]</scope>
    <source>
        <strain evidence="2">cv. Tatra</strain>
        <tissue evidence="1">Young leaves</tissue>
    </source>
</reference>
<evidence type="ECO:0000313" key="2">
    <source>
        <dbReference type="Proteomes" id="UP000236291"/>
    </source>
</evidence>
<evidence type="ECO:0000313" key="1">
    <source>
        <dbReference type="EMBL" id="PNX67766.1"/>
    </source>
</evidence>
<accession>A0A2K3KNC8</accession>
<keyword evidence="1" id="KW-0808">Transferase</keyword>
<dbReference type="AlphaFoldDB" id="A0A2K3KNC8"/>